<evidence type="ECO:0000313" key="2">
    <source>
        <dbReference type="Proteomes" id="UP000054248"/>
    </source>
</evidence>
<reference evidence="2" key="2">
    <citation type="submission" date="2015-01" db="EMBL/GenBank/DDBJ databases">
        <title>Evolutionary Origins and Diversification of the Mycorrhizal Mutualists.</title>
        <authorList>
            <consortium name="DOE Joint Genome Institute"/>
            <consortium name="Mycorrhizal Genomics Consortium"/>
            <person name="Kohler A."/>
            <person name="Kuo A."/>
            <person name="Nagy L.G."/>
            <person name="Floudas D."/>
            <person name="Copeland A."/>
            <person name="Barry K.W."/>
            <person name="Cichocki N."/>
            <person name="Veneault-Fourrey C."/>
            <person name="LaButti K."/>
            <person name="Lindquist E.A."/>
            <person name="Lipzen A."/>
            <person name="Lundell T."/>
            <person name="Morin E."/>
            <person name="Murat C."/>
            <person name="Riley R."/>
            <person name="Ohm R."/>
            <person name="Sun H."/>
            <person name="Tunlid A."/>
            <person name="Henrissat B."/>
            <person name="Grigoriev I.V."/>
            <person name="Hibbett D.S."/>
            <person name="Martin F."/>
        </authorList>
    </citation>
    <scope>NUCLEOTIDE SEQUENCE [LARGE SCALE GENOMIC DNA]</scope>
    <source>
        <strain evidence="2">MUT 4182</strain>
    </source>
</reference>
<proteinExistence type="predicted"/>
<sequence>MWSSRDRRVWEDGKDVLGLPLAISDVPVKRDWLCYFCIMLDGDDGLRWRRPFYAGCAYYVLCAQNIHLLLFPCLAKCA</sequence>
<reference evidence="1 2" key="1">
    <citation type="submission" date="2014-04" db="EMBL/GenBank/DDBJ databases">
        <authorList>
            <consortium name="DOE Joint Genome Institute"/>
            <person name="Kuo A."/>
            <person name="Girlanda M."/>
            <person name="Perotto S."/>
            <person name="Kohler A."/>
            <person name="Nagy L.G."/>
            <person name="Floudas D."/>
            <person name="Copeland A."/>
            <person name="Barry K.W."/>
            <person name="Cichocki N."/>
            <person name="Veneault-Fourrey C."/>
            <person name="LaButti K."/>
            <person name="Lindquist E.A."/>
            <person name="Lipzen A."/>
            <person name="Lundell T."/>
            <person name="Morin E."/>
            <person name="Murat C."/>
            <person name="Sun H."/>
            <person name="Tunlid A."/>
            <person name="Henrissat B."/>
            <person name="Grigoriev I.V."/>
            <person name="Hibbett D.S."/>
            <person name="Martin F."/>
            <person name="Nordberg H.P."/>
            <person name="Cantor M.N."/>
            <person name="Hua S.X."/>
        </authorList>
    </citation>
    <scope>NUCLEOTIDE SEQUENCE [LARGE SCALE GENOMIC DNA]</scope>
    <source>
        <strain evidence="1 2">MUT 4182</strain>
    </source>
</reference>
<dbReference type="Proteomes" id="UP000054248">
    <property type="component" value="Unassembled WGS sequence"/>
</dbReference>
<organism evidence="1 2">
    <name type="scientific">Tulasnella calospora MUT 4182</name>
    <dbReference type="NCBI Taxonomy" id="1051891"/>
    <lineage>
        <taxon>Eukaryota</taxon>
        <taxon>Fungi</taxon>
        <taxon>Dikarya</taxon>
        <taxon>Basidiomycota</taxon>
        <taxon>Agaricomycotina</taxon>
        <taxon>Agaricomycetes</taxon>
        <taxon>Cantharellales</taxon>
        <taxon>Tulasnellaceae</taxon>
        <taxon>Tulasnella</taxon>
    </lineage>
</organism>
<dbReference type="AlphaFoldDB" id="A0A0C3Q4K6"/>
<keyword evidence="2" id="KW-1185">Reference proteome</keyword>
<name>A0A0C3Q4K6_9AGAM</name>
<gene>
    <name evidence="1" type="ORF">M407DRAFT_161728</name>
</gene>
<dbReference type="EMBL" id="KN823302">
    <property type="protein sequence ID" value="KIO18241.1"/>
    <property type="molecule type" value="Genomic_DNA"/>
</dbReference>
<evidence type="ECO:0000313" key="1">
    <source>
        <dbReference type="EMBL" id="KIO18241.1"/>
    </source>
</evidence>
<accession>A0A0C3Q4K6</accession>
<protein>
    <submittedName>
        <fullName evidence="1">Uncharacterized protein</fullName>
    </submittedName>
</protein>
<dbReference type="HOGENOM" id="CLU_2623821_0_0_1"/>